<proteinExistence type="predicted"/>
<evidence type="ECO:0000313" key="2">
    <source>
        <dbReference type="Proteomes" id="UP000243459"/>
    </source>
</evidence>
<reference evidence="2" key="1">
    <citation type="journal article" date="2017" name="Nat. Commun.">
        <title>The asparagus genome sheds light on the origin and evolution of a young Y chromosome.</title>
        <authorList>
            <person name="Harkess A."/>
            <person name="Zhou J."/>
            <person name="Xu C."/>
            <person name="Bowers J.E."/>
            <person name="Van der Hulst R."/>
            <person name="Ayyampalayam S."/>
            <person name="Mercati F."/>
            <person name="Riccardi P."/>
            <person name="McKain M.R."/>
            <person name="Kakrana A."/>
            <person name="Tang H."/>
            <person name="Ray J."/>
            <person name="Groenendijk J."/>
            <person name="Arikit S."/>
            <person name="Mathioni S.M."/>
            <person name="Nakano M."/>
            <person name="Shan H."/>
            <person name="Telgmann-Rauber A."/>
            <person name="Kanno A."/>
            <person name="Yue Z."/>
            <person name="Chen H."/>
            <person name="Li W."/>
            <person name="Chen Y."/>
            <person name="Xu X."/>
            <person name="Zhang Y."/>
            <person name="Luo S."/>
            <person name="Chen H."/>
            <person name="Gao J."/>
            <person name="Mao Z."/>
            <person name="Pires J.C."/>
            <person name="Luo M."/>
            <person name="Kudrna D."/>
            <person name="Wing R.A."/>
            <person name="Meyers B.C."/>
            <person name="Yi K."/>
            <person name="Kong H."/>
            <person name="Lavrijsen P."/>
            <person name="Sunseri F."/>
            <person name="Falavigna A."/>
            <person name="Ye Y."/>
            <person name="Leebens-Mack J.H."/>
            <person name="Chen G."/>
        </authorList>
    </citation>
    <scope>NUCLEOTIDE SEQUENCE [LARGE SCALE GENOMIC DNA]</scope>
    <source>
        <strain evidence="2">cv. DH0086</strain>
    </source>
</reference>
<dbReference type="Gramene" id="ONK69661">
    <property type="protein sequence ID" value="ONK69661"/>
    <property type="gene ID" value="A4U43_C05F25400"/>
</dbReference>
<protein>
    <submittedName>
        <fullName evidence="1">Uncharacterized protein</fullName>
    </submittedName>
</protein>
<dbReference type="EMBL" id="CM007385">
    <property type="protein sequence ID" value="ONK69661.1"/>
    <property type="molecule type" value="Genomic_DNA"/>
</dbReference>
<dbReference type="Proteomes" id="UP000243459">
    <property type="component" value="Chromosome 5"/>
</dbReference>
<evidence type="ECO:0000313" key="1">
    <source>
        <dbReference type="EMBL" id="ONK69661.1"/>
    </source>
</evidence>
<sequence>MEKDEEEVDEGGRRRMERARKMQLVTAPMRIEVAELEEGQGVESVVLVGDREAVEGAGLEEGQGVESVVLVGDREAVEGAGSDNLIDDGEPLAAVEGCELVAEVRG</sequence>
<gene>
    <name evidence="1" type="ORF">A4U43_C05F25400</name>
</gene>
<name>A0A5P1EYV3_ASPOF</name>
<organism evidence="1 2">
    <name type="scientific">Asparagus officinalis</name>
    <name type="common">Garden asparagus</name>
    <dbReference type="NCBI Taxonomy" id="4686"/>
    <lineage>
        <taxon>Eukaryota</taxon>
        <taxon>Viridiplantae</taxon>
        <taxon>Streptophyta</taxon>
        <taxon>Embryophyta</taxon>
        <taxon>Tracheophyta</taxon>
        <taxon>Spermatophyta</taxon>
        <taxon>Magnoliopsida</taxon>
        <taxon>Liliopsida</taxon>
        <taxon>Asparagales</taxon>
        <taxon>Asparagaceae</taxon>
        <taxon>Asparagoideae</taxon>
        <taxon>Asparagus</taxon>
    </lineage>
</organism>
<keyword evidence="2" id="KW-1185">Reference proteome</keyword>
<accession>A0A5P1EYV3</accession>
<dbReference type="AlphaFoldDB" id="A0A5P1EYV3"/>